<feature type="chain" id="PRO_5004932527" evidence="2">
    <location>
        <begin position="21"/>
        <end position="303"/>
    </location>
</feature>
<organism evidence="3 4">
    <name type="scientific">Morus notabilis</name>
    <dbReference type="NCBI Taxonomy" id="981085"/>
    <lineage>
        <taxon>Eukaryota</taxon>
        <taxon>Viridiplantae</taxon>
        <taxon>Streptophyta</taxon>
        <taxon>Embryophyta</taxon>
        <taxon>Tracheophyta</taxon>
        <taxon>Spermatophyta</taxon>
        <taxon>Magnoliopsida</taxon>
        <taxon>eudicotyledons</taxon>
        <taxon>Gunneridae</taxon>
        <taxon>Pentapetalae</taxon>
        <taxon>rosids</taxon>
        <taxon>fabids</taxon>
        <taxon>Rosales</taxon>
        <taxon>Moraceae</taxon>
        <taxon>Moreae</taxon>
        <taxon>Morus</taxon>
    </lineage>
</organism>
<dbReference type="AlphaFoldDB" id="W9RE61"/>
<gene>
    <name evidence="3" type="ORF">L484_001414</name>
</gene>
<dbReference type="STRING" id="981085.W9RE61"/>
<keyword evidence="4" id="KW-1185">Reference proteome</keyword>
<comment type="similarity">
    <text evidence="1">Belongs to the 'GDSL' lipolytic enzyme family.</text>
</comment>
<dbReference type="InterPro" id="IPR036514">
    <property type="entry name" value="SGNH_hydro_sf"/>
</dbReference>
<dbReference type="SUPFAM" id="SSF52266">
    <property type="entry name" value="SGNH hydrolase"/>
    <property type="match status" value="1"/>
</dbReference>
<dbReference type="EMBL" id="KE344069">
    <property type="protein sequence ID" value="EXB52561.1"/>
    <property type="molecule type" value="Genomic_DNA"/>
</dbReference>
<accession>W9RE61</accession>
<dbReference type="eggNOG" id="KOG0017">
    <property type="taxonomic scope" value="Eukaryota"/>
</dbReference>
<evidence type="ECO:0000313" key="3">
    <source>
        <dbReference type="EMBL" id="EXB52561.1"/>
    </source>
</evidence>
<dbReference type="Pfam" id="PF00657">
    <property type="entry name" value="Lipase_GDSL"/>
    <property type="match status" value="1"/>
</dbReference>
<dbReference type="PANTHER" id="PTHR45642">
    <property type="entry name" value="GDSL ESTERASE/LIPASE EXL3"/>
    <property type="match status" value="1"/>
</dbReference>
<protein>
    <submittedName>
        <fullName evidence="3">GDSL esterase/lipase</fullName>
    </submittedName>
</protein>
<dbReference type="InterPro" id="IPR035669">
    <property type="entry name" value="SGNH_plant_lipase-like"/>
</dbReference>
<evidence type="ECO:0000313" key="4">
    <source>
        <dbReference type="Proteomes" id="UP000030645"/>
    </source>
</evidence>
<evidence type="ECO:0000256" key="1">
    <source>
        <dbReference type="ARBA" id="ARBA00008668"/>
    </source>
</evidence>
<feature type="signal peptide" evidence="2">
    <location>
        <begin position="1"/>
        <end position="20"/>
    </location>
</feature>
<dbReference type="Proteomes" id="UP000030645">
    <property type="component" value="Unassembled WGS sequence"/>
</dbReference>
<keyword evidence="2" id="KW-0732">Signal</keyword>
<reference evidence="4" key="1">
    <citation type="submission" date="2013-01" db="EMBL/GenBank/DDBJ databases">
        <title>Draft Genome Sequence of a Mulberry Tree, Morus notabilis C.K. Schneid.</title>
        <authorList>
            <person name="He N."/>
            <person name="Zhao S."/>
        </authorList>
    </citation>
    <scope>NUCLEOTIDE SEQUENCE</scope>
</reference>
<dbReference type="GO" id="GO:0016788">
    <property type="term" value="F:hydrolase activity, acting on ester bonds"/>
    <property type="evidence" value="ECO:0007669"/>
    <property type="project" value="InterPro"/>
</dbReference>
<dbReference type="PANTHER" id="PTHR45642:SF67">
    <property type="entry name" value="GDSL-LIKE LIPASE_ACYLHYDROLASE FAMILY PROTEIN, EXPRESSED"/>
    <property type="match status" value="1"/>
</dbReference>
<dbReference type="Gene3D" id="3.40.50.1110">
    <property type="entry name" value="SGNH hydrolase"/>
    <property type="match status" value="2"/>
</dbReference>
<evidence type="ECO:0000256" key="2">
    <source>
        <dbReference type="SAM" id="SignalP"/>
    </source>
</evidence>
<dbReference type="InterPro" id="IPR050592">
    <property type="entry name" value="GDSL_lipolytic_enzyme"/>
</dbReference>
<proteinExistence type="inferred from homology"/>
<sequence length="303" mass="32767">MGFLSSYLLCLFLSLPWAYGQLVPALFIFGDSVMDVGNNNHLPTLIKANFPPYGRDFFNHTPTGRFSNGKISADIIAETLGFASYQPAYLSSEAKGENLLIGANFASAASGYYEPTANSNLAIPLSKQLDNYKEYQGKVAEIIGAANATSLLSSGIYLLSAGNSDFVQNYYINPLLNSAYTPDQFSNILVQNYAQFIKDLYGLGARKIGVTTLPPIGCLPTVLTLFGSGKMECVERLNRFTETRRGCCGTGLVETSILCNPLSSVITCTNASEYVFWDGFHPSEAVNQILANNLLTAGFALIS</sequence>
<dbReference type="CDD" id="cd01837">
    <property type="entry name" value="SGNH_plant_lipase_like"/>
    <property type="match status" value="1"/>
</dbReference>
<dbReference type="InterPro" id="IPR001087">
    <property type="entry name" value="GDSL"/>
</dbReference>
<name>W9RE61_9ROSA</name>